<feature type="transmembrane region" description="Helical" evidence="1">
    <location>
        <begin position="163"/>
        <end position="184"/>
    </location>
</feature>
<keyword evidence="3" id="KW-1185">Reference proteome</keyword>
<evidence type="ECO:0000313" key="2">
    <source>
        <dbReference type="EMBL" id="KZV89236.1"/>
    </source>
</evidence>
<keyword evidence="1" id="KW-0812">Transmembrane</keyword>
<dbReference type="InParanoid" id="A0A165FMK2"/>
<dbReference type="EMBL" id="KV426078">
    <property type="protein sequence ID" value="KZV89236.1"/>
    <property type="molecule type" value="Genomic_DNA"/>
</dbReference>
<gene>
    <name evidence="2" type="ORF">EXIGLDRAFT_149541</name>
</gene>
<accession>A0A165FMK2</accession>
<reference evidence="2 3" key="1">
    <citation type="journal article" date="2016" name="Mol. Biol. Evol.">
        <title>Comparative Genomics of Early-Diverging Mushroom-Forming Fungi Provides Insights into the Origins of Lignocellulose Decay Capabilities.</title>
        <authorList>
            <person name="Nagy L.G."/>
            <person name="Riley R."/>
            <person name="Tritt A."/>
            <person name="Adam C."/>
            <person name="Daum C."/>
            <person name="Floudas D."/>
            <person name="Sun H."/>
            <person name="Yadav J.S."/>
            <person name="Pangilinan J."/>
            <person name="Larsson K.H."/>
            <person name="Matsuura K."/>
            <person name="Barry K."/>
            <person name="Labutti K."/>
            <person name="Kuo R."/>
            <person name="Ohm R.A."/>
            <person name="Bhattacharya S.S."/>
            <person name="Shirouzu T."/>
            <person name="Yoshinaga Y."/>
            <person name="Martin F.M."/>
            <person name="Grigoriev I.V."/>
            <person name="Hibbett D.S."/>
        </authorList>
    </citation>
    <scope>NUCLEOTIDE SEQUENCE [LARGE SCALE GENOMIC DNA]</scope>
    <source>
        <strain evidence="2 3">HHB12029</strain>
    </source>
</reference>
<proteinExistence type="predicted"/>
<dbReference type="Proteomes" id="UP000077266">
    <property type="component" value="Unassembled WGS sequence"/>
</dbReference>
<dbReference type="AlphaFoldDB" id="A0A165FMK2"/>
<sequence length="259" mass="27915">MLIFFPQLDGLQLDQSAPSSSSLDVHAYLQRPQRPASHERVQLRRGLWSFTSTSRLYAVRCLASFLRSFSACSTRSECLATAGQCSFSSHSSLLPQSSSGERVSSTRGSRSLDARITESAFTVSDMLMLTCDSFQALCARRGCVFPSLVSAPFCLGVGLREAFLSPFVGAVTVLEAVLILFLIVQPSTVPDGSHFIVVDGFGNCVHTSPFSVRACSLDARAGYVLTSDEPRAVYLCEHICGDRAASARLPSLARVSVSL</sequence>
<evidence type="ECO:0000313" key="3">
    <source>
        <dbReference type="Proteomes" id="UP000077266"/>
    </source>
</evidence>
<evidence type="ECO:0000256" key="1">
    <source>
        <dbReference type="SAM" id="Phobius"/>
    </source>
</evidence>
<keyword evidence="1" id="KW-0472">Membrane</keyword>
<keyword evidence="1" id="KW-1133">Transmembrane helix</keyword>
<name>A0A165FMK2_EXIGL</name>
<protein>
    <recommendedName>
        <fullName evidence="4">Transmembrane protein</fullName>
    </recommendedName>
</protein>
<organism evidence="2 3">
    <name type="scientific">Exidia glandulosa HHB12029</name>
    <dbReference type="NCBI Taxonomy" id="1314781"/>
    <lineage>
        <taxon>Eukaryota</taxon>
        <taxon>Fungi</taxon>
        <taxon>Dikarya</taxon>
        <taxon>Basidiomycota</taxon>
        <taxon>Agaricomycotina</taxon>
        <taxon>Agaricomycetes</taxon>
        <taxon>Auriculariales</taxon>
        <taxon>Exidiaceae</taxon>
        <taxon>Exidia</taxon>
    </lineage>
</organism>
<evidence type="ECO:0008006" key="4">
    <source>
        <dbReference type="Google" id="ProtNLM"/>
    </source>
</evidence>